<dbReference type="Pfam" id="PF07980">
    <property type="entry name" value="SusD_RagB"/>
    <property type="match status" value="1"/>
</dbReference>
<evidence type="ECO:0000313" key="9">
    <source>
        <dbReference type="Proteomes" id="UP001062165"/>
    </source>
</evidence>
<evidence type="ECO:0000313" key="8">
    <source>
        <dbReference type="EMBL" id="UXX79376.1"/>
    </source>
</evidence>
<gene>
    <name evidence="8" type="ORF">N7E81_18655</name>
</gene>
<sequence>MKNIKNIIYLLAVVGFIATSCDEDAFLHEVNPNAISADIFWENQGDAEAALTTVYGALQFYTISGAGLGFSNLRSDMYATNTFTPWVSWNDLNISDNHALIGQIYAEPYIGIFRANQLINNLPDIDDPNFDEEDKNAIMAQAKFLRAVYYFKTTNDFGGAVLTTSASGLKEDIHLPFSTIQQVTDSVIIPDLEFAVANLPKKWEGENLGRATWGAAKAMLGKTYLYNKEFEKAAKEFEELLAEGLYSLVPDPLDNFKQDTEFNAESIFEVPFNAEYNGGTPNNLAFQVDNTAGGSGTETVNITRFYVPEALGGYRTLLPTYFAHEVILSDSISGSTDHSSRINASIAPSNFEGLYYNKTSADYPTKPWSFGETAYIKKYTNWNWQENEGGQGRSSINYRMIRLADVYLMYAEALLSQATPDVATAIVYIDNVRKRAGVVTLHDYIDANGTIPQLHVSREAYGSRPEVTPTAANVLTHLRMVERPIELCFEGSRWNDLVRWGIVREMLDEQKKVEDIRVARFATNGGSGDNAAPLFIRGTFRLDYVNNVEAYNSATHDYLPIPTLEIQLNNGL</sequence>
<dbReference type="InterPro" id="IPR012944">
    <property type="entry name" value="SusD_RagB_dom"/>
</dbReference>
<evidence type="ECO:0000256" key="1">
    <source>
        <dbReference type="ARBA" id="ARBA00004442"/>
    </source>
</evidence>
<dbReference type="InterPro" id="IPR011990">
    <property type="entry name" value="TPR-like_helical_dom_sf"/>
</dbReference>
<dbReference type="Proteomes" id="UP001062165">
    <property type="component" value="Chromosome"/>
</dbReference>
<keyword evidence="9" id="KW-1185">Reference proteome</keyword>
<dbReference type="Gene3D" id="1.25.40.390">
    <property type="match status" value="1"/>
</dbReference>
<dbReference type="InterPro" id="IPR033985">
    <property type="entry name" value="SusD-like_N"/>
</dbReference>
<organism evidence="8 9">
    <name type="scientific">Reichenbachiella carrageenanivorans</name>
    <dbReference type="NCBI Taxonomy" id="2979869"/>
    <lineage>
        <taxon>Bacteria</taxon>
        <taxon>Pseudomonadati</taxon>
        <taxon>Bacteroidota</taxon>
        <taxon>Cytophagia</taxon>
        <taxon>Cytophagales</taxon>
        <taxon>Reichenbachiellaceae</taxon>
        <taxon>Reichenbachiella</taxon>
    </lineage>
</organism>
<evidence type="ECO:0000259" key="7">
    <source>
        <dbReference type="Pfam" id="PF14322"/>
    </source>
</evidence>
<dbReference type="RefSeq" id="WP_263051119.1">
    <property type="nucleotide sequence ID" value="NZ_CP106735.1"/>
</dbReference>
<reference evidence="8" key="1">
    <citation type="submission" date="2022-10" db="EMBL/GenBank/DDBJ databases">
        <title>Comparative genomics and taxonomic characterization of three novel marine species of genus Reichenbachiella exhibiting antioxidant and polysaccharide degradation activities.</title>
        <authorList>
            <person name="Muhammad N."/>
            <person name="Lee Y.-J."/>
            <person name="Ko J."/>
            <person name="Kim S.-G."/>
        </authorList>
    </citation>
    <scope>NUCLEOTIDE SEQUENCE</scope>
    <source>
        <strain evidence="8">Wsw4-B4</strain>
    </source>
</reference>
<evidence type="ECO:0000256" key="3">
    <source>
        <dbReference type="ARBA" id="ARBA00022729"/>
    </source>
</evidence>
<evidence type="ECO:0000256" key="5">
    <source>
        <dbReference type="ARBA" id="ARBA00023237"/>
    </source>
</evidence>
<dbReference type="SUPFAM" id="SSF48452">
    <property type="entry name" value="TPR-like"/>
    <property type="match status" value="1"/>
</dbReference>
<dbReference type="PROSITE" id="PS51257">
    <property type="entry name" value="PROKAR_LIPOPROTEIN"/>
    <property type="match status" value="1"/>
</dbReference>
<feature type="domain" description="RagB/SusD" evidence="6">
    <location>
        <begin position="265"/>
        <end position="572"/>
    </location>
</feature>
<comment type="similarity">
    <text evidence="2">Belongs to the SusD family.</text>
</comment>
<keyword evidence="4" id="KW-0472">Membrane</keyword>
<name>A0ABY6CZN4_9BACT</name>
<evidence type="ECO:0000259" key="6">
    <source>
        <dbReference type="Pfam" id="PF07980"/>
    </source>
</evidence>
<accession>A0ABY6CZN4</accession>
<evidence type="ECO:0000256" key="4">
    <source>
        <dbReference type="ARBA" id="ARBA00023136"/>
    </source>
</evidence>
<dbReference type="EMBL" id="CP106735">
    <property type="protein sequence ID" value="UXX79376.1"/>
    <property type="molecule type" value="Genomic_DNA"/>
</dbReference>
<keyword evidence="3" id="KW-0732">Signal</keyword>
<comment type="subcellular location">
    <subcellularLocation>
        <location evidence="1">Cell outer membrane</location>
    </subcellularLocation>
</comment>
<feature type="domain" description="SusD-like N-terminal" evidence="7">
    <location>
        <begin position="74"/>
        <end position="225"/>
    </location>
</feature>
<evidence type="ECO:0000256" key="2">
    <source>
        <dbReference type="ARBA" id="ARBA00006275"/>
    </source>
</evidence>
<keyword evidence="5" id="KW-0998">Cell outer membrane</keyword>
<dbReference type="Pfam" id="PF14322">
    <property type="entry name" value="SusD-like_3"/>
    <property type="match status" value="1"/>
</dbReference>
<protein>
    <submittedName>
        <fullName evidence="8">RagB/SusD family nutrient uptake outer membrane protein</fullName>
    </submittedName>
</protein>
<proteinExistence type="inferred from homology"/>